<evidence type="ECO:0000313" key="4">
    <source>
        <dbReference type="Proteomes" id="UP000030669"/>
    </source>
</evidence>
<reference evidence="3 4" key="1">
    <citation type="journal article" date="2012" name="Science">
        <title>The Paleozoic origin of enzymatic lignin decomposition reconstructed from 31 fungal genomes.</title>
        <authorList>
            <person name="Floudas D."/>
            <person name="Binder M."/>
            <person name="Riley R."/>
            <person name="Barry K."/>
            <person name="Blanchette R.A."/>
            <person name="Henrissat B."/>
            <person name="Martinez A.T."/>
            <person name="Otillar R."/>
            <person name="Spatafora J.W."/>
            <person name="Yadav J.S."/>
            <person name="Aerts A."/>
            <person name="Benoit I."/>
            <person name="Boyd A."/>
            <person name="Carlson A."/>
            <person name="Copeland A."/>
            <person name="Coutinho P.M."/>
            <person name="de Vries R.P."/>
            <person name="Ferreira P."/>
            <person name="Findley K."/>
            <person name="Foster B."/>
            <person name="Gaskell J."/>
            <person name="Glotzer D."/>
            <person name="Gorecki P."/>
            <person name="Heitman J."/>
            <person name="Hesse C."/>
            <person name="Hori C."/>
            <person name="Igarashi K."/>
            <person name="Jurgens J.A."/>
            <person name="Kallen N."/>
            <person name="Kersten P."/>
            <person name="Kohler A."/>
            <person name="Kuees U."/>
            <person name="Kumar T.K.A."/>
            <person name="Kuo A."/>
            <person name="LaButti K."/>
            <person name="Larrondo L.F."/>
            <person name="Lindquist E."/>
            <person name="Ling A."/>
            <person name="Lombard V."/>
            <person name="Lucas S."/>
            <person name="Lundell T."/>
            <person name="Martin R."/>
            <person name="McLaughlin D.J."/>
            <person name="Morgenstern I."/>
            <person name="Morin E."/>
            <person name="Murat C."/>
            <person name="Nagy L.G."/>
            <person name="Nolan M."/>
            <person name="Ohm R.A."/>
            <person name="Patyshakuliyeva A."/>
            <person name="Rokas A."/>
            <person name="Ruiz-Duenas F.J."/>
            <person name="Sabat G."/>
            <person name="Salamov A."/>
            <person name="Samejima M."/>
            <person name="Schmutz J."/>
            <person name="Slot J.C."/>
            <person name="St John F."/>
            <person name="Stenlid J."/>
            <person name="Sun H."/>
            <person name="Sun S."/>
            <person name="Syed K."/>
            <person name="Tsang A."/>
            <person name="Wiebenga A."/>
            <person name="Young D."/>
            <person name="Pisabarro A."/>
            <person name="Eastwood D.C."/>
            <person name="Martin F."/>
            <person name="Cullen D."/>
            <person name="Grigoriev I.V."/>
            <person name="Hibbett D.S."/>
        </authorList>
    </citation>
    <scope>NUCLEOTIDE SEQUENCE [LARGE SCALE GENOMIC DNA]</scope>
    <source>
        <strain evidence="3 4">ATCC 11539</strain>
    </source>
</reference>
<dbReference type="OMA" id="ANESWAM"/>
<name>S7Q6Z5_GLOTA</name>
<dbReference type="KEGG" id="gtr:GLOTRDRAFT_116236"/>
<dbReference type="AlphaFoldDB" id="S7Q6Z5"/>
<feature type="signal peptide" evidence="2">
    <location>
        <begin position="1"/>
        <end position="18"/>
    </location>
</feature>
<dbReference type="Proteomes" id="UP000030669">
    <property type="component" value="Unassembled WGS sequence"/>
</dbReference>
<feature type="chain" id="PRO_5004555863" description="Mid2 domain-containing protein" evidence="2">
    <location>
        <begin position="19"/>
        <end position="197"/>
    </location>
</feature>
<keyword evidence="4" id="KW-1185">Reference proteome</keyword>
<evidence type="ECO:0000256" key="1">
    <source>
        <dbReference type="SAM" id="Phobius"/>
    </source>
</evidence>
<dbReference type="HOGENOM" id="CLU_1384295_0_0_1"/>
<evidence type="ECO:0000256" key="2">
    <source>
        <dbReference type="SAM" id="SignalP"/>
    </source>
</evidence>
<proteinExistence type="predicted"/>
<evidence type="ECO:0000313" key="3">
    <source>
        <dbReference type="EMBL" id="EPQ55292.1"/>
    </source>
</evidence>
<dbReference type="EMBL" id="KB469302">
    <property type="protein sequence ID" value="EPQ55292.1"/>
    <property type="molecule type" value="Genomic_DNA"/>
</dbReference>
<keyword evidence="1" id="KW-0472">Membrane</keyword>
<dbReference type="OrthoDB" id="10514988at2759"/>
<sequence>MRALLAVVLLPLFVVAQSASPSYTASVTWSTFAVGGGIAAIPITTAVPVAPATRTECWAYETLQDSVASVSLDPGDAVPSNAICWQVYSTGGGIMRVPLTPALVSLATVIPVASSSAMSSSNASSRDRLRIILGAVLGSVAGVVLITMFTIYLIRRKSCRAAEEKRAWVQRPGGWVPDVEHSQMSGPVSINLVKPEE</sequence>
<gene>
    <name evidence="3" type="ORF">GLOTRDRAFT_116236</name>
</gene>
<feature type="transmembrane region" description="Helical" evidence="1">
    <location>
        <begin position="131"/>
        <end position="154"/>
    </location>
</feature>
<protein>
    <recommendedName>
        <fullName evidence="5">Mid2 domain-containing protein</fullName>
    </recommendedName>
</protein>
<keyword evidence="2" id="KW-0732">Signal</keyword>
<dbReference type="GeneID" id="19300150"/>
<keyword evidence="1" id="KW-1133">Transmembrane helix</keyword>
<evidence type="ECO:0008006" key="5">
    <source>
        <dbReference type="Google" id="ProtNLM"/>
    </source>
</evidence>
<dbReference type="RefSeq" id="XP_007866437.1">
    <property type="nucleotide sequence ID" value="XM_007868246.1"/>
</dbReference>
<keyword evidence="1" id="KW-0812">Transmembrane</keyword>
<dbReference type="eggNOG" id="ENOG502R18Y">
    <property type="taxonomic scope" value="Eukaryota"/>
</dbReference>
<organism evidence="3 4">
    <name type="scientific">Gloeophyllum trabeum (strain ATCC 11539 / FP-39264 / Madison 617)</name>
    <name type="common">Brown rot fungus</name>
    <dbReference type="NCBI Taxonomy" id="670483"/>
    <lineage>
        <taxon>Eukaryota</taxon>
        <taxon>Fungi</taxon>
        <taxon>Dikarya</taxon>
        <taxon>Basidiomycota</taxon>
        <taxon>Agaricomycotina</taxon>
        <taxon>Agaricomycetes</taxon>
        <taxon>Gloeophyllales</taxon>
        <taxon>Gloeophyllaceae</taxon>
        <taxon>Gloeophyllum</taxon>
    </lineage>
</organism>
<accession>S7Q6Z5</accession>